<dbReference type="SUPFAM" id="SSF49303">
    <property type="entry name" value="beta-Galactosidase/glucuronidase domain"/>
    <property type="match status" value="1"/>
</dbReference>
<dbReference type="InterPro" id="IPR008979">
    <property type="entry name" value="Galactose-bd-like_sf"/>
</dbReference>
<dbReference type="SUPFAM" id="SSF49785">
    <property type="entry name" value="Galactose-binding domain-like"/>
    <property type="match status" value="1"/>
</dbReference>
<evidence type="ECO:0000313" key="8">
    <source>
        <dbReference type="EMBL" id="WOK07624.1"/>
    </source>
</evidence>
<sequence length="912" mass="103136">MKSLLFTCLGTLFSFFAFSQMIPLPEHPRPDFERADWKNLNGVWEFKFDADDEGLTKSWSTGNTSFDKTILVPFPWGSTLSGVKDEADIAWYKREITVDPSWKGKKTFVTIGASDWETTVWLDGQKLGSHQGGYTPFSFDLTPYVNYGEAQKLVIRVDDIRRDFTLYGKQGYGNARGLWQTVYLEARGNNYLEAVHFTPDIDNNKVDVTAYLPDDATEDIKVNVVIKGAPTPISQDATITKGKNKVRFSINIPNAHLWSLEDPFLYTAEATLGDDKVSTYFGMRKISVVNLPGTDYPYIALNNNPIYVQLTLDQSYHPDGFYTFPSDQFMREEIERSKSIGLNGIRVHIKAEVPRKLYWADKLGLLVMADLPNSWGEPEEKMQAEAEYTLREMIKRDYNHPAIFSWIVFNETWGLRTAVEVDGKKENKYLPRTQKWVASMYYLTKSLDGSRLVEDNSICCGAGHTETDINSWHSYLPGWEWEAFMANLEKNTYPGSTYDFEDGFKQGNQPNINSECGNVWGYDGSTGDVDWTWDYHRMMNTFRKYPFMSGWLYTEHHDVINEWNGYWRFDRTEKKTGLGEIVEGMTTNDFHSLVYLSTGNEISKTVKGGATVSVPLYLSSMSAQEMGSQLKIVYELTHTNYLGETSTFKQGSQLVDYKPYIQSTPAPIEVTMPSTAGLSILKLRLEDMSGKVVHRNFTAFEVTGTDKLAKTEVISVSPASFTKADWSKKQWNVLDGLKVNGAGKGSFEYTFDLSGTETAKAKEAYFLVEISAKELFAKDKEKFEAGKDYMLGARAEPSANPNSYPMTDETMFPSTVSIWVNGTKVQTTTLADDPADHKGILSWHHQLQDKKLREAGSYGYLTKVPVSKRMLKDAAKTGKITVEIRTEGEGGVAVYGKSFGRWPVDPSIVLTY</sequence>
<dbReference type="InterPro" id="IPR013783">
    <property type="entry name" value="Ig-like_fold"/>
</dbReference>
<accession>A0ABZ0IRK0</accession>
<reference evidence="8 9" key="1">
    <citation type="journal article" date="2023" name="Microbiol. Resour. Announc.">
        <title>Complete Genome Sequence of Imperialibacter roseus strain P4T.</title>
        <authorList>
            <person name="Tizabi D.R."/>
            <person name="Bachvaroff T."/>
            <person name="Hill R.T."/>
        </authorList>
    </citation>
    <scope>NUCLEOTIDE SEQUENCE [LARGE SCALE GENOMIC DNA]</scope>
    <source>
        <strain evidence="8 9">P4T</strain>
    </source>
</reference>
<dbReference type="EMBL" id="CP136051">
    <property type="protein sequence ID" value="WOK07624.1"/>
    <property type="molecule type" value="Genomic_DNA"/>
</dbReference>
<gene>
    <name evidence="8" type="ORF">RT717_03175</name>
</gene>
<dbReference type="Gene3D" id="2.60.120.260">
    <property type="entry name" value="Galactose-binding domain-like"/>
    <property type="match status" value="1"/>
</dbReference>
<evidence type="ECO:0000256" key="4">
    <source>
        <dbReference type="SAM" id="SignalP"/>
    </source>
</evidence>
<evidence type="ECO:0000256" key="2">
    <source>
        <dbReference type="ARBA" id="ARBA00022801"/>
    </source>
</evidence>
<keyword evidence="9" id="KW-1185">Reference proteome</keyword>
<feature type="chain" id="PRO_5045623835" evidence="4">
    <location>
        <begin position="20"/>
        <end position="912"/>
    </location>
</feature>
<dbReference type="Pfam" id="PF02836">
    <property type="entry name" value="Glyco_hydro_2_C"/>
    <property type="match status" value="1"/>
</dbReference>
<evidence type="ECO:0000259" key="7">
    <source>
        <dbReference type="Pfam" id="PF02837"/>
    </source>
</evidence>
<protein>
    <submittedName>
        <fullName evidence="8">Glycoside hydrolase family 2 TIM barrel-domain containing protein</fullName>
    </submittedName>
</protein>
<organism evidence="8 9">
    <name type="scientific">Imperialibacter roseus</name>
    <dbReference type="NCBI Taxonomy" id="1324217"/>
    <lineage>
        <taxon>Bacteria</taxon>
        <taxon>Pseudomonadati</taxon>
        <taxon>Bacteroidota</taxon>
        <taxon>Cytophagia</taxon>
        <taxon>Cytophagales</taxon>
        <taxon>Flammeovirgaceae</taxon>
        <taxon>Imperialibacter</taxon>
    </lineage>
</organism>
<dbReference type="PANTHER" id="PTHR42732">
    <property type="entry name" value="BETA-GALACTOSIDASE"/>
    <property type="match status" value="1"/>
</dbReference>
<dbReference type="InterPro" id="IPR006103">
    <property type="entry name" value="Glyco_hydro_2_cat"/>
</dbReference>
<keyword evidence="2 8" id="KW-0378">Hydrolase</keyword>
<dbReference type="GO" id="GO:0016787">
    <property type="term" value="F:hydrolase activity"/>
    <property type="evidence" value="ECO:0007669"/>
    <property type="project" value="UniProtKB-KW"/>
</dbReference>
<dbReference type="InterPro" id="IPR051913">
    <property type="entry name" value="GH2_Domain-Containing"/>
</dbReference>
<feature type="domain" description="Glycoside hydrolase family 2 catalytic" evidence="6">
    <location>
        <begin position="328"/>
        <end position="534"/>
    </location>
</feature>
<dbReference type="SUPFAM" id="SSF51445">
    <property type="entry name" value="(Trans)glycosidases"/>
    <property type="match status" value="1"/>
</dbReference>
<dbReference type="InterPro" id="IPR017853">
    <property type="entry name" value="GH"/>
</dbReference>
<dbReference type="InterPro" id="IPR006102">
    <property type="entry name" value="Ig-like_GH2"/>
</dbReference>
<dbReference type="Gene3D" id="3.20.20.80">
    <property type="entry name" value="Glycosidases"/>
    <property type="match status" value="1"/>
</dbReference>
<keyword evidence="3" id="KW-0326">Glycosidase</keyword>
<feature type="domain" description="Glycosyl hydrolases family 2 sugar binding" evidence="7">
    <location>
        <begin position="38"/>
        <end position="157"/>
    </location>
</feature>
<name>A0ABZ0IRK0_9BACT</name>
<feature type="domain" description="Glycoside hydrolase family 2 immunoglobulin-like beta-sandwich" evidence="5">
    <location>
        <begin position="191"/>
        <end position="284"/>
    </location>
</feature>
<dbReference type="InterPro" id="IPR006104">
    <property type="entry name" value="Glyco_hydro_2_N"/>
</dbReference>
<proteinExistence type="inferred from homology"/>
<evidence type="ECO:0000256" key="3">
    <source>
        <dbReference type="ARBA" id="ARBA00023295"/>
    </source>
</evidence>
<evidence type="ECO:0000259" key="5">
    <source>
        <dbReference type="Pfam" id="PF00703"/>
    </source>
</evidence>
<keyword evidence="4" id="KW-0732">Signal</keyword>
<evidence type="ECO:0000313" key="9">
    <source>
        <dbReference type="Proteomes" id="UP001302349"/>
    </source>
</evidence>
<dbReference type="Gene3D" id="2.60.40.10">
    <property type="entry name" value="Immunoglobulins"/>
    <property type="match status" value="1"/>
</dbReference>
<dbReference type="Proteomes" id="UP001302349">
    <property type="component" value="Chromosome"/>
</dbReference>
<evidence type="ECO:0000256" key="1">
    <source>
        <dbReference type="ARBA" id="ARBA00007401"/>
    </source>
</evidence>
<comment type="similarity">
    <text evidence="1">Belongs to the glycosyl hydrolase 2 family.</text>
</comment>
<dbReference type="Pfam" id="PF00703">
    <property type="entry name" value="Glyco_hydro_2"/>
    <property type="match status" value="1"/>
</dbReference>
<feature type="signal peptide" evidence="4">
    <location>
        <begin position="1"/>
        <end position="19"/>
    </location>
</feature>
<evidence type="ECO:0000259" key="6">
    <source>
        <dbReference type="Pfam" id="PF02836"/>
    </source>
</evidence>
<dbReference type="PANTHER" id="PTHR42732:SF2">
    <property type="entry name" value="BETA-MANNOSIDASE"/>
    <property type="match status" value="1"/>
</dbReference>
<dbReference type="Pfam" id="PF02837">
    <property type="entry name" value="Glyco_hydro_2_N"/>
    <property type="match status" value="1"/>
</dbReference>
<dbReference type="RefSeq" id="WP_317490295.1">
    <property type="nucleotide sequence ID" value="NZ_CP136051.1"/>
</dbReference>
<dbReference type="InterPro" id="IPR036156">
    <property type="entry name" value="Beta-gal/glucu_dom_sf"/>
</dbReference>